<sequence length="296" mass="33216">MIKAIIVFVSLLALAYANIESEDAIVLIPHGEDPAITKNRIVIPQIKDGPQPPLPCIMADSGTHEHGQTFRKGNFHYRCNNGTAEVIACVAEDMSVIQIGRTFIRNGIRHKCNVDGETVTYEQKSTCFENGVHYDVGESFRNGSFKLACKDNGVAIEGCYLKNRTTDVIRLGESVVIGQHRHTCEILAKGKVRYTVNVLGCRRDQEVYSEGQIWTDKHIRYQCTETGTTKVLGCIDDGGLFIDLGRDILIQGVVHRCYRINNTTFYHRFNCENKSLHECVNNAPTPKRVRSLMNRA</sequence>
<dbReference type="PANTHER" id="PTHR35572">
    <property type="entry name" value="PROTEIN CBG04538-RELATED"/>
    <property type="match status" value="1"/>
</dbReference>
<dbReference type="Proteomes" id="UP000887540">
    <property type="component" value="Unplaced"/>
</dbReference>
<feature type="domain" description="Abnormal cell migration protein 18-like fibronectin type I" evidence="2">
    <location>
        <begin position="56"/>
        <end position="119"/>
    </location>
</feature>
<dbReference type="PANTHER" id="PTHR35572:SF4">
    <property type="entry name" value="PROTEIN CBG15747"/>
    <property type="match status" value="1"/>
</dbReference>
<dbReference type="InterPro" id="IPR040282">
    <property type="entry name" value="Mig-18-like"/>
</dbReference>
<proteinExistence type="predicted"/>
<reference evidence="4" key="1">
    <citation type="submission" date="2022-11" db="UniProtKB">
        <authorList>
            <consortium name="WormBaseParasite"/>
        </authorList>
    </citation>
    <scope>IDENTIFICATION</scope>
</reference>
<dbReference type="WBParaSite" id="ACRNAN_Path_302.g1144.t1">
    <property type="protein sequence ID" value="ACRNAN_Path_302.g1144.t1"/>
    <property type="gene ID" value="ACRNAN_Path_302.g1144"/>
</dbReference>
<evidence type="ECO:0000259" key="2">
    <source>
        <dbReference type="Pfam" id="PF23003"/>
    </source>
</evidence>
<dbReference type="Pfam" id="PF23003">
    <property type="entry name" value="Fn1_2"/>
    <property type="match status" value="3"/>
</dbReference>
<evidence type="ECO:0000256" key="1">
    <source>
        <dbReference type="SAM" id="SignalP"/>
    </source>
</evidence>
<accession>A0A914C4U4</accession>
<name>A0A914C4U4_9BILA</name>
<feature type="chain" id="PRO_5036904679" description="Abnormal cell migration protein 18-like fibronectin type I domain-containing protein" evidence="1">
    <location>
        <begin position="18"/>
        <end position="296"/>
    </location>
</feature>
<feature type="domain" description="Abnormal cell migration protein 18-like fibronectin type I" evidence="2">
    <location>
        <begin position="200"/>
        <end position="264"/>
    </location>
</feature>
<organism evidence="3 4">
    <name type="scientific">Acrobeloides nanus</name>
    <dbReference type="NCBI Taxonomy" id="290746"/>
    <lineage>
        <taxon>Eukaryota</taxon>
        <taxon>Metazoa</taxon>
        <taxon>Ecdysozoa</taxon>
        <taxon>Nematoda</taxon>
        <taxon>Chromadorea</taxon>
        <taxon>Rhabditida</taxon>
        <taxon>Tylenchina</taxon>
        <taxon>Cephalobomorpha</taxon>
        <taxon>Cephaloboidea</taxon>
        <taxon>Cephalobidae</taxon>
        <taxon>Acrobeloides</taxon>
    </lineage>
</organism>
<dbReference type="AlphaFoldDB" id="A0A914C4U4"/>
<evidence type="ECO:0000313" key="3">
    <source>
        <dbReference type="Proteomes" id="UP000887540"/>
    </source>
</evidence>
<evidence type="ECO:0000313" key="4">
    <source>
        <dbReference type="WBParaSite" id="ACRNAN_Path_302.g1144.t1"/>
    </source>
</evidence>
<feature type="domain" description="Abnormal cell migration protein 18-like fibronectin type I" evidence="2">
    <location>
        <begin position="126"/>
        <end position="190"/>
    </location>
</feature>
<protein>
    <recommendedName>
        <fullName evidence="2">Abnormal cell migration protein 18-like fibronectin type I domain-containing protein</fullName>
    </recommendedName>
</protein>
<feature type="signal peptide" evidence="1">
    <location>
        <begin position="1"/>
        <end position="17"/>
    </location>
</feature>
<dbReference type="InterPro" id="IPR055119">
    <property type="entry name" value="Mig18_Fn1"/>
</dbReference>
<keyword evidence="1" id="KW-0732">Signal</keyword>
<keyword evidence="3" id="KW-1185">Reference proteome</keyword>